<evidence type="ECO:0000256" key="1">
    <source>
        <dbReference type="ARBA" id="ARBA00022737"/>
    </source>
</evidence>
<comment type="caution">
    <text evidence="4">The sequence shown here is derived from an EMBL/GenBank/DDBJ whole genome shotgun (WGS) entry which is preliminary data.</text>
</comment>
<protein>
    <submittedName>
        <fullName evidence="4">Uncharacterized protein</fullName>
    </submittedName>
</protein>
<dbReference type="Gene3D" id="1.25.40.20">
    <property type="entry name" value="Ankyrin repeat-containing domain"/>
    <property type="match status" value="3"/>
</dbReference>
<dbReference type="EMBL" id="CAUYUJ010017234">
    <property type="protein sequence ID" value="CAK0873053.1"/>
    <property type="molecule type" value="Genomic_DNA"/>
</dbReference>
<dbReference type="Proteomes" id="UP001189429">
    <property type="component" value="Unassembled WGS sequence"/>
</dbReference>
<dbReference type="Pfam" id="PF12796">
    <property type="entry name" value="Ank_2"/>
    <property type="match status" value="1"/>
</dbReference>
<reference evidence="4" key="1">
    <citation type="submission" date="2023-10" db="EMBL/GenBank/DDBJ databases">
        <authorList>
            <person name="Chen Y."/>
            <person name="Shah S."/>
            <person name="Dougan E. K."/>
            <person name="Thang M."/>
            <person name="Chan C."/>
        </authorList>
    </citation>
    <scope>NUCLEOTIDE SEQUENCE [LARGE SCALE GENOMIC DNA]</scope>
</reference>
<feature type="repeat" description="ANK" evidence="3">
    <location>
        <begin position="298"/>
        <end position="330"/>
    </location>
</feature>
<name>A0ABN9VIQ2_9DINO</name>
<accession>A0ABN9VIQ2</accession>
<gene>
    <name evidence="4" type="ORF">PCOR1329_LOCUS58355</name>
</gene>
<dbReference type="PANTHER" id="PTHR24201">
    <property type="entry name" value="ANK_REP_REGION DOMAIN-CONTAINING PROTEIN"/>
    <property type="match status" value="1"/>
</dbReference>
<keyword evidence="1" id="KW-0677">Repeat</keyword>
<proteinExistence type="predicted"/>
<dbReference type="PROSITE" id="PS50297">
    <property type="entry name" value="ANK_REP_REGION"/>
    <property type="match status" value="1"/>
</dbReference>
<dbReference type="Pfam" id="PF13637">
    <property type="entry name" value="Ank_4"/>
    <property type="match status" value="1"/>
</dbReference>
<feature type="repeat" description="ANK" evidence="3">
    <location>
        <begin position="263"/>
        <end position="286"/>
    </location>
</feature>
<dbReference type="InterPro" id="IPR002110">
    <property type="entry name" value="Ankyrin_rpt"/>
</dbReference>
<dbReference type="InterPro" id="IPR036770">
    <property type="entry name" value="Ankyrin_rpt-contain_sf"/>
</dbReference>
<keyword evidence="5" id="KW-1185">Reference proteome</keyword>
<dbReference type="PROSITE" id="PS50088">
    <property type="entry name" value="ANK_REPEAT"/>
    <property type="match status" value="2"/>
</dbReference>
<dbReference type="SMART" id="SM00248">
    <property type="entry name" value="ANK"/>
    <property type="match status" value="5"/>
</dbReference>
<keyword evidence="2 3" id="KW-0040">ANK repeat</keyword>
<dbReference type="SUPFAM" id="SSF48403">
    <property type="entry name" value="Ankyrin repeat"/>
    <property type="match status" value="1"/>
</dbReference>
<dbReference type="InterPro" id="IPR050776">
    <property type="entry name" value="Ank_Repeat/CDKN_Inhibitor"/>
</dbReference>
<evidence type="ECO:0000313" key="5">
    <source>
        <dbReference type="Proteomes" id="UP001189429"/>
    </source>
</evidence>
<evidence type="ECO:0000256" key="3">
    <source>
        <dbReference type="PROSITE-ProRule" id="PRU00023"/>
    </source>
</evidence>
<evidence type="ECO:0000256" key="2">
    <source>
        <dbReference type="ARBA" id="ARBA00023043"/>
    </source>
</evidence>
<organism evidence="4 5">
    <name type="scientific">Prorocentrum cordatum</name>
    <dbReference type="NCBI Taxonomy" id="2364126"/>
    <lineage>
        <taxon>Eukaryota</taxon>
        <taxon>Sar</taxon>
        <taxon>Alveolata</taxon>
        <taxon>Dinophyceae</taxon>
        <taxon>Prorocentrales</taxon>
        <taxon>Prorocentraceae</taxon>
        <taxon>Prorocentrum</taxon>
    </lineage>
</organism>
<sequence>MPGFRGSLRPLGKVKGQATADLVTSAAVAAWKRAAAGVGAAVQHPEAFDLASAVVRRMLRLDEESGAPVIAHSMVQAGGAIQITTAAYLRAQSLAGRTLCRGCGFFFGTGGPLRQHASSATSTRCLDLAAAEYYEKPCRDDGLSLPQLERSASRPEYAAGVAAVLVETAVADSASVPPAPERPKETDGQPHGQLEAGIVAARDGELHIMQQLVSECRWDPLAAADHHGNGPLHWAAGSGHLAVCRWLVEECGLDPGKTNAKHHGRSALHWAARNGHEATCQWLLQRVGNSHVDVETDGGDTPLMLAAWQGHVGVCRLLALARADVHHLNSWGCNAMHKAARMDGSSSSLEMLKFLHERGCDPQLVNCNGHNALHKAAQHGSSAAVSWLFDEAGCRTRLAVTLDRDRNSPSALAYAAGYRGLASEMRHVEDVLWLAPALFHPPSGKEDGARTP</sequence>
<evidence type="ECO:0000313" key="4">
    <source>
        <dbReference type="EMBL" id="CAK0873053.1"/>
    </source>
</evidence>